<dbReference type="Proteomes" id="UP001150062">
    <property type="component" value="Unassembled WGS sequence"/>
</dbReference>
<keyword evidence="2" id="KW-1185">Reference proteome</keyword>
<evidence type="ECO:0000313" key="1">
    <source>
        <dbReference type="EMBL" id="KAJ6248959.1"/>
    </source>
</evidence>
<gene>
    <name evidence="1" type="ORF">M0813_00117</name>
</gene>
<evidence type="ECO:0000313" key="2">
    <source>
        <dbReference type="Proteomes" id="UP001150062"/>
    </source>
</evidence>
<comment type="caution">
    <text evidence="1">The sequence shown here is derived from an EMBL/GenBank/DDBJ whole genome shotgun (WGS) entry which is preliminary data.</text>
</comment>
<proteinExistence type="predicted"/>
<sequence length="240" mass="28544">MKFYGDYKAINYAMGRVNNEGYYNCPFCTSKGDRDSKIFGDSPYLDPEKSKRKRKKEEYFNIKNILSTGVKKDIDSICEEYNDKGVRLQKCNPYLDYFNFDPTESFQFVIDPFHLLIIGIGRKVIKILKNNKKPIWAKILKRLTFLYQNKKLKNTKLLPFFFPKLDNFDDKKSGDELFKFIQLLPILTENILEKKVLNNMSNKKSKNIEIKKNKRKKRSYNIFKNKKIIGKNKKKKKKKN</sequence>
<dbReference type="EMBL" id="JAOAOG010000103">
    <property type="protein sequence ID" value="KAJ6248959.1"/>
    <property type="molecule type" value="Genomic_DNA"/>
</dbReference>
<accession>A0ABQ8YWG9</accession>
<protein>
    <submittedName>
        <fullName evidence="1">Uncharacterized protein</fullName>
    </submittedName>
</protein>
<organism evidence="1 2">
    <name type="scientific">Anaeramoeba flamelloides</name>
    <dbReference type="NCBI Taxonomy" id="1746091"/>
    <lineage>
        <taxon>Eukaryota</taxon>
        <taxon>Metamonada</taxon>
        <taxon>Anaeramoebidae</taxon>
        <taxon>Anaeramoeba</taxon>
    </lineage>
</organism>
<name>A0ABQ8YWG9_9EUKA</name>
<reference evidence="1" key="1">
    <citation type="submission" date="2022-08" db="EMBL/GenBank/DDBJ databases">
        <title>Novel sulfate-reducing endosymbionts in the free-living metamonad Anaeramoeba.</title>
        <authorList>
            <person name="Jerlstrom-Hultqvist J."/>
            <person name="Cepicka I."/>
            <person name="Gallot-Lavallee L."/>
            <person name="Salas-Leiva D."/>
            <person name="Curtis B.A."/>
            <person name="Zahonova K."/>
            <person name="Pipaliya S."/>
            <person name="Dacks J."/>
            <person name="Roger A.J."/>
        </authorList>
    </citation>
    <scope>NUCLEOTIDE SEQUENCE</scope>
    <source>
        <strain evidence="1">Schooner1</strain>
    </source>
</reference>